<feature type="domain" description="Trimeric autotransporter adhesin YadA-like head" evidence="2">
    <location>
        <begin position="221"/>
        <end position="244"/>
    </location>
</feature>
<evidence type="ECO:0000259" key="2">
    <source>
        <dbReference type="Pfam" id="PF05658"/>
    </source>
</evidence>
<feature type="domain" description="Trimeric autotransporter adhesin YadA-like head" evidence="2">
    <location>
        <begin position="155"/>
        <end position="176"/>
    </location>
</feature>
<feature type="signal peptide" evidence="1">
    <location>
        <begin position="1"/>
        <end position="19"/>
    </location>
</feature>
<dbReference type="AlphaFoldDB" id="A0A081D997"/>
<organism evidence="3 4">
    <name type="scientific">Nonlabens ulvanivorans</name>
    <name type="common">Persicivirga ulvanivorans</name>
    <dbReference type="NCBI Taxonomy" id="906888"/>
    <lineage>
        <taxon>Bacteria</taxon>
        <taxon>Pseudomonadati</taxon>
        <taxon>Bacteroidota</taxon>
        <taxon>Flavobacteriia</taxon>
        <taxon>Flavobacteriales</taxon>
        <taxon>Flavobacteriaceae</taxon>
        <taxon>Nonlabens</taxon>
    </lineage>
</organism>
<dbReference type="GO" id="GO:0019867">
    <property type="term" value="C:outer membrane"/>
    <property type="evidence" value="ECO:0007669"/>
    <property type="project" value="InterPro"/>
</dbReference>
<dbReference type="Gene3D" id="2.150.10.10">
    <property type="entry name" value="Serralysin-like metalloprotease, C-terminal"/>
    <property type="match status" value="1"/>
</dbReference>
<reference evidence="3 4" key="1">
    <citation type="journal article" date="2014" name="Genome Announc.">
        <title>Draft Genome Sequences of Marine Flavobacterium Nonlabens Strains NR17, NR24, NR27, NR32, NR33, and Ara13.</title>
        <authorList>
            <person name="Nakanishi M."/>
            <person name="Meirelles P."/>
            <person name="Suzuki R."/>
            <person name="Takatani N."/>
            <person name="Mino S."/>
            <person name="Suda W."/>
            <person name="Oshima K."/>
            <person name="Hattori M."/>
            <person name="Ohkuma M."/>
            <person name="Hosokawa M."/>
            <person name="Miyashita K."/>
            <person name="Thompson F.L."/>
            <person name="Niwa A."/>
            <person name="Sawabe T."/>
            <person name="Sawabe T."/>
        </authorList>
    </citation>
    <scope>NUCLEOTIDE SEQUENCE [LARGE SCALE GENOMIC DNA]</scope>
    <source>
        <strain evidence="4">JCM19296</strain>
    </source>
</reference>
<comment type="caution">
    <text evidence="3">The sequence shown here is derived from an EMBL/GenBank/DDBJ whole genome shotgun (WGS) entry which is preliminary data.</text>
</comment>
<accession>A0A081D997</accession>
<feature type="domain" description="Trimeric autotransporter adhesin YadA-like head" evidence="2">
    <location>
        <begin position="180"/>
        <end position="204"/>
    </location>
</feature>
<evidence type="ECO:0000313" key="3">
    <source>
        <dbReference type="EMBL" id="GAK75493.1"/>
    </source>
</evidence>
<evidence type="ECO:0000313" key="4">
    <source>
        <dbReference type="Proteomes" id="UP000028980"/>
    </source>
</evidence>
<proteinExistence type="predicted"/>
<sequence>MKNLYILIIILLSALSVQAQVGIGTDTPDPSSILDIESTDGGILIPRMEESDRTAIVSPVQGLLVYQTNNEDGFYYFNGTIWIRLISSSEFISESGVVHNTTDIARDDFVFGSTQLNNMSGASDDYRMFFDKGKGAFRVGYNDNSDWDNTNLGSFSMAMGRDNLATSSYAIALGYDNVVSGTAATALGYINNSTGDYSVAMGRGTTASGNHSVSAGIASKATGLNSISIGNTSDAIAENAIALGRLNDATAINAAAIGFSNVASGENSFSLGNNNSSTGLGSFTLGNNLSSPSGSEIVVGTYNERYTPVNAAGFDATDRLFSVGNGSRVSGTTTFSNAFTILKNSNTGINTSSPKSSLDVRAVNHLGAVTATDGVLVPRVINLTINGSENGQLVFLNADWVNTLGTPATTDDISYKEGFHYWNSTASVWSPVNTDESEWTYDPVNTRTTANRPADAGNDVVVTDAGAIYANTDQPMIANGDVYTNDKLFVNGATTINEGALRVVRTNVNSSTNTFTMIDLSKLAGYGPKFTYRMAVENFAGTREMGAIVARLVDNDDATRSSKMDFVTYNLVGPRGGFQSGLMINNRGYLALFKENSQDIDNDDATNKVHIKDVDNDPLRIEGLQASTSSTDRTLMITDTGIVKLANTGADLNKTSSFEETTSGASYTATLEDYTIRIVNGTTSVDLPTPAATNKGKIYILIAKNDIVGSVSILSGGSALNITDDSISGANTFNALTASDRYTIQSTGTEYIVISH</sequence>
<dbReference type="SUPFAM" id="SSF101967">
    <property type="entry name" value="Adhesin YadA, collagen-binding domain"/>
    <property type="match status" value="2"/>
</dbReference>
<dbReference type="CDD" id="cd12820">
    <property type="entry name" value="LbR_YadA-like"/>
    <property type="match status" value="1"/>
</dbReference>
<dbReference type="Proteomes" id="UP000028980">
    <property type="component" value="Unassembled WGS sequence"/>
</dbReference>
<evidence type="ECO:0000256" key="1">
    <source>
        <dbReference type="SAM" id="SignalP"/>
    </source>
</evidence>
<feature type="domain" description="Trimeric autotransporter adhesin YadA-like head" evidence="2">
    <location>
        <begin position="249"/>
        <end position="274"/>
    </location>
</feature>
<dbReference type="InterPro" id="IPR011049">
    <property type="entry name" value="Serralysin-like_metalloprot_C"/>
</dbReference>
<dbReference type="Pfam" id="PF05658">
    <property type="entry name" value="YadA_head"/>
    <property type="match status" value="4"/>
</dbReference>
<name>A0A081D997_NONUL</name>
<protein>
    <recommendedName>
        <fullName evidence="2">Trimeric autotransporter adhesin YadA-like head domain-containing protein</fullName>
    </recommendedName>
</protein>
<gene>
    <name evidence="3" type="ORF">JCM19296_1085</name>
</gene>
<dbReference type="InterPro" id="IPR008640">
    <property type="entry name" value="Adhesin_Head_dom"/>
</dbReference>
<keyword evidence="1" id="KW-0732">Signal</keyword>
<feature type="chain" id="PRO_5001756491" description="Trimeric autotransporter adhesin YadA-like head domain-containing protein" evidence="1">
    <location>
        <begin position="20"/>
        <end position="756"/>
    </location>
</feature>
<dbReference type="EMBL" id="BBLG01000002">
    <property type="protein sequence ID" value="GAK75493.1"/>
    <property type="molecule type" value="Genomic_DNA"/>
</dbReference>